<accession>A0A6M3LGD8</accession>
<proteinExistence type="predicted"/>
<reference evidence="1" key="1">
    <citation type="submission" date="2020-03" db="EMBL/GenBank/DDBJ databases">
        <title>The deep terrestrial virosphere.</title>
        <authorList>
            <person name="Holmfeldt K."/>
            <person name="Nilsson E."/>
            <person name="Simone D."/>
            <person name="Lopez-Fernandez M."/>
            <person name="Wu X."/>
            <person name="de Brujin I."/>
            <person name="Lundin D."/>
            <person name="Andersson A."/>
            <person name="Bertilsson S."/>
            <person name="Dopson M."/>
        </authorList>
    </citation>
    <scope>NUCLEOTIDE SEQUENCE</scope>
    <source>
        <strain evidence="1">MM415B04082</strain>
    </source>
</reference>
<name>A0A6M3LGD8_9ZZZZ</name>
<organism evidence="1">
    <name type="scientific">viral metagenome</name>
    <dbReference type="NCBI Taxonomy" id="1070528"/>
    <lineage>
        <taxon>unclassified sequences</taxon>
        <taxon>metagenomes</taxon>
        <taxon>organismal metagenomes</taxon>
    </lineage>
</organism>
<protein>
    <submittedName>
        <fullName evidence="1">Uncharacterized protein</fullName>
    </submittedName>
</protein>
<gene>
    <name evidence="1" type="ORF">MM415B04082_0002</name>
</gene>
<dbReference type="EMBL" id="MT143187">
    <property type="protein sequence ID" value="QJA93910.1"/>
    <property type="molecule type" value="Genomic_DNA"/>
</dbReference>
<evidence type="ECO:0000313" key="1">
    <source>
        <dbReference type="EMBL" id="QJA93910.1"/>
    </source>
</evidence>
<dbReference type="AlphaFoldDB" id="A0A6M3LGD8"/>
<sequence>MNDNEHIHDWETIPVWGVVIGVSRCKVCGKLSQSTDFAYGAKEATRKQTHAGSAGQAGAAVGELLK</sequence>